<feature type="domain" description="BPTI/Kunitz inhibitor" evidence="9">
    <location>
        <begin position="671"/>
        <end position="721"/>
    </location>
</feature>
<dbReference type="Pfam" id="PF00014">
    <property type="entry name" value="Kunitz_BPTI"/>
    <property type="match status" value="7"/>
</dbReference>
<proteinExistence type="predicted"/>
<keyword evidence="2" id="KW-0964">Secreted</keyword>
<dbReference type="AlphaFoldDB" id="A0A1I7Z2F4"/>
<keyword evidence="4" id="KW-0722">Serine protease inhibitor</keyword>
<evidence type="ECO:0000256" key="3">
    <source>
        <dbReference type="ARBA" id="ARBA00022690"/>
    </source>
</evidence>
<dbReference type="GO" id="GO:0005615">
    <property type="term" value="C:extracellular space"/>
    <property type="evidence" value="ECO:0007669"/>
    <property type="project" value="TreeGrafter"/>
</dbReference>
<comment type="subcellular location">
    <subcellularLocation>
        <location evidence="1">Secreted</location>
        <location evidence="1">Extracellular space</location>
        <location evidence="1">Extracellular matrix</location>
    </subcellularLocation>
</comment>
<feature type="region of interest" description="Disordered" evidence="8">
    <location>
        <begin position="346"/>
        <end position="378"/>
    </location>
</feature>
<feature type="region of interest" description="Disordered" evidence="8">
    <location>
        <begin position="445"/>
        <end position="466"/>
    </location>
</feature>
<evidence type="ECO:0000313" key="11">
    <source>
        <dbReference type="WBParaSite" id="L893_g21927.t2"/>
    </source>
</evidence>
<evidence type="ECO:0000259" key="9">
    <source>
        <dbReference type="PROSITE" id="PS50279"/>
    </source>
</evidence>
<dbReference type="CDD" id="cd00109">
    <property type="entry name" value="Kunitz-type"/>
    <property type="match status" value="5"/>
</dbReference>
<feature type="domain" description="BPTI/Kunitz inhibitor" evidence="9">
    <location>
        <begin position="388"/>
        <end position="438"/>
    </location>
</feature>
<dbReference type="Gene3D" id="4.10.410.10">
    <property type="entry name" value="Pancreatic trypsin inhibitor Kunitz domain"/>
    <property type="match status" value="7"/>
</dbReference>
<dbReference type="SUPFAM" id="SSF57362">
    <property type="entry name" value="BPTI-like"/>
    <property type="match status" value="7"/>
</dbReference>
<dbReference type="PROSITE" id="PS00280">
    <property type="entry name" value="BPTI_KUNITZ_1"/>
    <property type="match status" value="4"/>
</dbReference>
<keyword evidence="7" id="KW-0325">Glycoprotein</keyword>
<evidence type="ECO:0000256" key="6">
    <source>
        <dbReference type="ARBA" id="ARBA00023157"/>
    </source>
</evidence>
<feature type="compositionally biased region" description="Basic and acidic residues" evidence="8">
    <location>
        <begin position="445"/>
        <end position="458"/>
    </location>
</feature>
<sequence>MAAAPTERTSPRDSTTRDAAASTRSSVGCGCEYAQFGCCPDGKSSAKGVGFYGCPESCAQSQFGCCPDGKTAARGSNKEGCPCQYTRYGCCPDGETTALGPKSEGCDDCRYAKYGCCPDGETKSLGPDYAGCPSTTVAPFMVGGTVSPQKILACGLPQDQGTVCHPGYKLVWFYDTAEGRCSQFWYGGCEGNENRFATKEQCETICVDPPEQGRCYLQKVEGPQRCNQLSPRYWYDYTTGQCAAFWWRGCLGNANNFVSWEECNTVCAGVGPPEQETPAPALLQPQHALPVQIPTEAPYVPEQPVPQQYPEPAQESHPDQARILAEHEAESHPDQARILAEHEAVRAEEQRRREEHFRREQERREHEARLQRPQTPAAPVVSADEQLCRLTVDAGNCGNFSEAYYFDFFSGRCHRFVFSGCGGNQNRFRSPQECEARCGRFRAGKPQEQRVRPRDRPGPRSQSREVCNQRVDVGRCDGHFTSYYYEVASGTCETFQYTGCGGNQNRFPSKEQCEALCLRAAAQPRIGEGAQSREVCNQRVDVGRCDGHFTSYYYEVASGTCETFQYTGCGGNQNRFPSKEQCEALCLRAAAQPRIGEGVAPAVHQEAPKTSAVCDEAKDTGPCSNFATKWFFNNNDGTCNRFHYGGCEGTGNRFDSEQECKATCGDHIDTCVLPKVKGPCGGKNKRFFFNKDSQQCEEFVYSGCLGNSNNFDSQEECEKRCPTASSE</sequence>
<dbReference type="GO" id="GO:0004867">
    <property type="term" value="F:serine-type endopeptidase inhibitor activity"/>
    <property type="evidence" value="ECO:0007669"/>
    <property type="project" value="UniProtKB-KW"/>
</dbReference>
<dbReference type="InterPro" id="IPR002223">
    <property type="entry name" value="Kunitz_BPTI"/>
</dbReference>
<evidence type="ECO:0000256" key="2">
    <source>
        <dbReference type="ARBA" id="ARBA00022530"/>
    </source>
</evidence>
<evidence type="ECO:0000256" key="5">
    <source>
        <dbReference type="ARBA" id="ARBA00022974"/>
    </source>
</evidence>
<keyword evidence="5" id="KW-0654">Proteoglycan</keyword>
<accession>A0A1I7Z2F4</accession>
<dbReference type="PROSITE" id="PS50279">
    <property type="entry name" value="BPTI_KUNITZ_2"/>
    <property type="match status" value="7"/>
</dbReference>
<evidence type="ECO:0000256" key="4">
    <source>
        <dbReference type="ARBA" id="ARBA00022900"/>
    </source>
</evidence>
<dbReference type="InterPro" id="IPR036880">
    <property type="entry name" value="Kunitz_BPTI_sf"/>
</dbReference>
<keyword evidence="10" id="KW-1185">Reference proteome</keyword>
<evidence type="ECO:0000256" key="7">
    <source>
        <dbReference type="ARBA" id="ARBA00023180"/>
    </source>
</evidence>
<dbReference type="PANTHER" id="PTHR10083:SF328">
    <property type="entry name" value="TISSUE FACTOR PATHWAY INHIBITOR"/>
    <property type="match status" value="1"/>
</dbReference>
<dbReference type="PRINTS" id="PR00759">
    <property type="entry name" value="BASICPTASE"/>
</dbReference>
<evidence type="ECO:0000256" key="8">
    <source>
        <dbReference type="SAM" id="MobiDB-lite"/>
    </source>
</evidence>
<dbReference type="CDD" id="cd22635">
    <property type="entry name" value="Kunitz_papilin"/>
    <property type="match status" value="1"/>
</dbReference>
<evidence type="ECO:0000313" key="10">
    <source>
        <dbReference type="Proteomes" id="UP000095287"/>
    </source>
</evidence>
<feature type="domain" description="BPTI/Kunitz inhibitor" evidence="9">
    <location>
        <begin position="536"/>
        <end position="586"/>
    </location>
</feature>
<feature type="domain" description="BPTI/Kunitz inhibitor" evidence="9">
    <location>
        <begin position="467"/>
        <end position="517"/>
    </location>
</feature>
<dbReference type="InterPro" id="IPR050098">
    <property type="entry name" value="TFPI/VKTCI-like"/>
</dbReference>
<dbReference type="Proteomes" id="UP000095287">
    <property type="component" value="Unplaced"/>
</dbReference>
<keyword evidence="3" id="KW-0646">Protease inhibitor</keyword>
<dbReference type="InterPro" id="IPR020901">
    <property type="entry name" value="Prtase_inh_Kunz-CS"/>
</dbReference>
<protein>
    <submittedName>
        <fullName evidence="11">ADAM_spacer1 domain-containing protein</fullName>
    </submittedName>
</protein>
<name>A0A1I7Z2F4_9BILA</name>
<feature type="domain" description="BPTI/Kunitz inhibitor" evidence="9">
    <location>
        <begin position="154"/>
        <end position="206"/>
    </location>
</feature>
<dbReference type="SMART" id="SM00131">
    <property type="entry name" value="KU"/>
    <property type="match status" value="7"/>
</dbReference>
<dbReference type="WBParaSite" id="L893_g21927.t2">
    <property type="protein sequence ID" value="L893_g21927.t2"/>
    <property type="gene ID" value="L893_g21927"/>
</dbReference>
<feature type="domain" description="BPTI/Kunitz inhibitor" evidence="9">
    <location>
        <begin position="215"/>
        <end position="267"/>
    </location>
</feature>
<reference evidence="11" key="1">
    <citation type="submission" date="2016-11" db="UniProtKB">
        <authorList>
            <consortium name="WormBaseParasite"/>
        </authorList>
    </citation>
    <scope>IDENTIFICATION</scope>
</reference>
<keyword evidence="2" id="KW-0272">Extracellular matrix</keyword>
<evidence type="ECO:0000256" key="1">
    <source>
        <dbReference type="ARBA" id="ARBA00004498"/>
    </source>
</evidence>
<dbReference type="PANTHER" id="PTHR10083">
    <property type="entry name" value="KUNITZ-TYPE PROTEASE INHIBITOR-RELATED"/>
    <property type="match status" value="1"/>
</dbReference>
<keyword evidence="6" id="KW-1015">Disulfide bond</keyword>
<organism evidence="10 11">
    <name type="scientific">Steinernema glaseri</name>
    <dbReference type="NCBI Taxonomy" id="37863"/>
    <lineage>
        <taxon>Eukaryota</taxon>
        <taxon>Metazoa</taxon>
        <taxon>Ecdysozoa</taxon>
        <taxon>Nematoda</taxon>
        <taxon>Chromadorea</taxon>
        <taxon>Rhabditida</taxon>
        <taxon>Tylenchina</taxon>
        <taxon>Panagrolaimomorpha</taxon>
        <taxon>Strongyloidoidea</taxon>
        <taxon>Steinernematidae</taxon>
        <taxon>Steinernema</taxon>
    </lineage>
</organism>
<feature type="compositionally biased region" description="Basic and acidic residues" evidence="8">
    <location>
        <begin position="346"/>
        <end position="370"/>
    </location>
</feature>
<feature type="region of interest" description="Disordered" evidence="8">
    <location>
        <begin position="298"/>
        <end position="320"/>
    </location>
</feature>
<feature type="domain" description="BPTI/Kunitz inhibitor" evidence="9">
    <location>
        <begin position="614"/>
        <end position="664"/>
    </location>
</feature>
<dbReference type="FunFam" id="4.10.410.10:FF:000017">
    <property type="entry name" value="papilin isoform X2"/>
    <property type="match status" value="1"/>
</dbReference>
<dbReference type="FunFam" id="4.10.410.10:FF:000020">
    <property type="entry name" value="Collagen, type VI, alpha 3"/>
    <property type="match status" value="3"/>
</dbReference>